<protein>
    <submittedName>
        <fullName evidence="1">Uncharacterized protein</fullName>
    </submittedName>
</protein>
<proteinExistence type="predicted"/>
<organism evidence="1 2">
    <name type="scientific">Willisornis vidua</name>
    <name type="common">Xingu scale-backed antbird</name>
    <dbReference type="NCBI Taxonomy" id="1566151"/>
    <lineage>
        <taxon>Eukaryota</taxon>
        <taxon>Metazoa</taxon>
        <taxon>Chordata</taxon>
        <taxon>Craniata</taxon>
        <taxon>Vertebrata</taxon>
        <taxon>Euteleostomi</taxon>
        <taxon>Archelosauria</taxon>
        <taxon>Archosauria</taxon>
        <taxon>Dinosauria</taxon>
        <taxon>Saurischia</taxon>
        <taxon>Theropoda</taxon>
        <taxon>Coelurosauria</taxon>
        <taxon>Aves</taxon>
        <taxon>Neognathae</taxon>
        <taxon>Neoaves</taxon>
        <taxon>Telluraves</taxon>
        <taxon>Australaves</taxon>
        <taxon>Passeriformes</taxon>
        <taxon>Thamnophilidae</taxon>
        <taxon>Willisornis</taxon>
    </lineage>
</organism>
<comment type="caution">
    <text evidence="1">The sequence shown here is derived from an EMBL/GenBank/DDBJ whole genome shotgun (WGS) entry which is preliminary data.</text>
</comment>
<name>A0ABQ9CQ97_9PASS</name>
<reference evidence="1" key="1">
    <citation type="submission" date="2019-10" db="EMBL/GenBank/DDBJ databases">
        <authorList>
            <person name="Soares A.E.R."/>
            <person name="Aleixo A."/>
            <person name="Schneider P."/>
            <person name="Miyaki C.Y."/>
            <person name="Schneider M.P."/>
            <person name="Mello C."/>
            <person name="Vasconcelos A.T.R."/>
        </authorList>
    </citation>
    <scope>NUCLEOTIDE SEQUENCE</scope>
    <source>
        <tissue evidence="1">Muscle</tissue>
    </source>
</reference>
<evidence type="ECO:0000313" key="1">
    <source>
        <dbReference type="EMBL" id="KAJ7407123.1"/>
    </source>
</evidence>
<evidence type="ECO:0000313" key="2">
    <source>
        <dbReference type="Proteomes" id="UP001145742"/>
    </source>
</evidence>
<dbReference type="EMBL" id="WHWB01034618">
    <property type="protein sequence ID" value="KAJ7407123.1"/>
    <property type="molecule type" value="Genomic_DNA"/>
</dbReference>
<accession>A0ABQ9CQ97</accession>
<gene>
    <name evidence="1" type="ORF">WISP_128387</name>
</gene>
<sequence>MDMEKLKKWGHGKRMSLNTAQKAKHILGCIKSSIGSTSRKVMLPLCCTLMRPNLEHYVQLWGSQHKKVVDLRNESRGGP</sequence>
<keyword evidence="2" id="KW-1185">Reference proteome</keyword>
<dbReference type="Proteomes" id="UP001145742">
    <property type="component" value="Unassembled WGS sequence"/>
</dbReference>